<proteinExistence type="predicted"/>
<accession>A0A0E3S369</accession>
<dbReference type="Proteomes" id="UP000033072">
    <property type="component" value="Chromosome"/>
</dbReference>
<dbReference type="HOGENOM" id="CLU_2461787_0_0_2"/>
<evidence type="ECO:0000313" key="1">
    <source>
        <dbReference type="EMBL" id="AKB75334.1"/>
    </source>
</evidence>
<evidence type="ECO:0000313" key="2">
    <source>
        <dbReference type="Proteomes" id="UP000033072"/>
    </source>
</evidence>
<gene>
    <name evidence="1" type="ORF">MSLAZ_2073</name>
</gene>
<dbReference type="AlphaFoldDB" id="A0A0E3S369"/>
<dbReference type="EMBL" id="CP009515">
    <property type="protein sequence ID" value="AKB75334.1"/>
    <property type="molecule type" value="Genomic_DNA"/>
</dbReference>
<protein>
    <submittedName>
        <fullName evidence="1">Uncharacterized protein</fullName>
    </submittedName>
</protein>
<keyword evidence="2" id="KW-1185">Reference proteome</keyword>
<dbReference type="PATRIC" id="fig|1434111.4.peg.2730"/>
<reference evidence="1 2" key="1">
    <citation type="submission" date="2014-07" db="EMBL/GenBank/DDBJ databases">
        <title>Methanogenic archaea and the global carbon cycle.</title>
        <authorList>
            <person name="Henriksen J.R."/>
            <person name="Luke J."/>
            <person name="Reinhart S."/>
            <person name="Benedict M.N."/>
            <person name="Youngblut N.D."/>
            <person name="Metcalf M.E."/>
            <person name="Whitaker R.J."/>
            <person name="Metcalf W.W."/>
        </authorList>
    </citation>
    <scope>NUCLEOTIDE SEQUENCE [LARGE SCALE GENOMIC DNA]</scope>
    <source>
        <strain evidence="1 2">Z-7289</strain>
    </source>
</reference>
<organism evidence="1 2">
    <name type="scientific">Methanosarcina lacustris Z-7289</name>
    <dbReference type="NCBI Taxonomy" id="1434111"/>
    <lineage>
        <taxon>Archaea</taxon>
        <taxon>Methanobacteriati</taxon>
        <taxon>Methanobacteriota</taxon>
        <taxon>Stenosarchaea group</taxon>
        <taxon>Methanomicrobia</taxon>
        <taxon>Methanosarcinales</taxon>
        <taxon>Methanosarcinaceae</taxon>
        <taxon>Methanosarcina</taxon>
    </lineage>
</organism>
<name>A0A0E3S369_9EURY</name>
<sequence>MPIPARPTRELCKVLGQKGTNIDPDQDIEIINVLDSGDMGGIVCTIKEGEKHVLVVSITHLVIKPEHPLSDRIAAYQKKRIRRLRRYG</sequence>
<dbReference type="KEGG" id="mls:MSLAZ_2073"/>